<dbReference type="RefSeq" id="WP_107372652.1">
    <property type="nucleotide sequence ID" value="NZ_JAHSUN010000009.1"/>
</dbReference>
<keyword evidence="4" id="KW-1185">Reference proteome</keyword>
<gene>
    <name evidence="3" type="ORF">BU676_07285</name>
</gene>
<sequence length="280" mass="31890">MKTKLNDININCELMGENNDETVLLIHGFPDSMKVWRKIAPKLVESGFKVIKIDLPGYGESDIPNSVEESKVDNICDILKQLLDELNINKTHIIGHDWGAAIGWYFSSIYTNVVKSYIPLSVGHPSGFKNSGFDQLVSSWYVLLILNENLGEKVFTADDWSLFKTLFTGEELHENWLPDMSRDGRLTSAFNLYRANLSPKYGDNLILETSKVEAPVLAFLGENDTALTEDQLKLSEDCVKNDFNYNIVKNKGHWLPLDGYSEIYPEIKNFLYKYSENPHL</sequence>
<proteinExistence type="predicted"/>
<evidence type="ECO:0000259" key="2">
    <source>
        <dbReference type="Pfam" id="PF00561"/>
    </source>
</evidence>
<feature type="domain" description="AB hydrolase-1" evidence="2">
    <location>
        <begin position="22"/>
        <end position="258"/>
    </location>
</feature>
<evidence type="ECO:0000313" key="4">
    <source>
        <dbReference type="Proteomes" id="UP000242008"/>
    </source>
</evidence>
<reference evidence="3 4" key="1">
    <citation type="journal article" date="2016" name="Front. Microbiol.">
        <title>Comprehensive Phylogenetic Analysis of Bovine Non-aureus Staphylococci Species Based on Whole-Genome Sequencing.</title>
        <authorList>
            <person name="Naushad S."/>
            <person name="Barkema H.W."/>
            <person name="Luby C."/>
            <person name="Condas L.A."/>
            <person name="Nobrega D.B."/>
            <person name="Carson D.A."/>
            <person name="De Buck J."/>
        </authorList>
    </citation>
    <scope>NUCLEOTIDE SEQUENCE [LARGE SCALE GENOMIC DNA]</scope>
    <source>
        <strain evidence="3 4">SNUC 1363</strain>
    </source>
</reference>
<keyword evidence="1" id="KW-0378">Hydrolase</keyword>
<comment type="caution">
    <text evidence="3">The sequence shown here is derived from an EMBL/GenBank/DDBJ whole genome shotgun (WGS) entry which is preliminary data.</text>
</comment>
<dbReference type="Pfam" id="PF00561">
    <property type="entry name" value="Abhydrolase_1"/>
    <property type="match status" value="1"/>
</dbReference>
<dbReference type="SUPFAM" id="SSF53474">
    <property type="entry name" value="alpha/beta-Hydrolases"/>
    <property type="match status" value="1"/>
</dbReference>
<dbReference type="Gene3D" id="3.40.50.1820">
    <property type="entry name" value="alpha/beta hydrolase"/>
    <property type="match status" value="1"/>
</dbReference>
<dbReference type="PANTHER" id="PTHR43329">
    <property type="entry name" value="EPOXIDE HYDROLASE"/>
    <property type="match status" value="1"/>
</dbReference>
<name>A0ABX5I7P4_STACR</name>
<organism evidence="3 4">
    <name type="scientific">Staphylococcus chromogenes</name>
    <name type="common">Staphylococcus hyicus subsp. chromogenes</name>
    <dbReference type="NCBI Taxonomy" id="46126"/>
    <lineage>
        <taxon>Bacteria</taxon>
        <taxon>Bacillati</taxon>
        <taxon>Bacillota</taxon>
        <taxon>Bacilli</taxon>
        <taxon>Bacillales</taxon>
        <taxon>Staphylococcaceae</taxon>
        <taxon>Staphylococcus</taxon>
    </lineage>
</organism>
<accession>A0ABX5I7P4</accession>
<dbReference type="Proteomes" id="UP000242008">
    <property type="component" value="Unassembled WGS sequence"/>
</dbReference>
<dbReference type="InterPro" id="IPR000073">
    <property type="entry name" value="AB_hydrolase_1"/>
</dbReference>
<evidence type="ECO:0000256" key="1">
    <source>
        <dbReference type="ARBA" id="ARBA00022801"/>
    </source>
</evidence>
<dbReference type="InterPro" id="IPR000639">
    <property type="entry name" value="Epox_hydrolase-like"/>
</dbReference>
<dbReference type="PRINTS" id="PR00412">
    <property type="entry name" value="EPOXHYDRLASE"/>
</dbReference>
<dbReference type="InterPro" id="IPR029058">
    <property type="entry name" value="AB_hydrolase_fold"/>
</dbReference>
<dbReference type="EMBL" id="PZAO01000014">
    <property type="protein sequence ID" value="PTG69529.1"/>
    <property type="molecule type" value="Genomic_DNA"/>
</dbReference>
<protein>
    <recommendedName>
        <fullName evidence="2">AB hydrolase-1 domain-containing protein</fullName>
    </recommendedName>
</protein>
<evidence type="ECO:0000313" key="3">
    <source>
        <dbReference type="EMBL" id="PTG69529.1"/>
    </source>
</evidence>